<name>A0AAD6Q9A2_9ROSI</name>
<protein>
    <submittedName>
        <fullName evidence="2">Uncharacterized protein</fullName>
    </submittedName>
</protein>
<proteinExistence type="predicted"/>
<dbReference type="Proteomes" id="UP001164929">
    <property type="component" value="Chromosome 10"/>
</dbReference>
<organism evidence="2 3">
    <name type="scientific">Populus alba x Populus x berolinensis</name>
    <dbReference type="NCBI Taxonomy" id="444605"/>
    <lineage>
        <taxon>Eukaryota</taxon>
        <taxon>Viridiplantae</taxon>
        <taxon>Streptophyta</taxon>
        <taxon>Embryophyta</taxon>
        <taxon>Tracheophyta</taxon>
        <taxon>Spermatophyta</taxon>
        <taxon>Magnoliopsida</taxon>
        <taxon>eudicotyledons</taxon>
        <taxon>Gunneridae</taxon>
        <taxon>Pentapetalae</taxon>
        <taxon>rosids</taxon>
        <taxon>fabids</taxon>
        <taxon>Malpighiales</taxon>
        <taxon>Salicaceae</taxon>
        <taxon>Saliceae</taxon>
        <taxon>Populus</taxon>
    </lineage>
</organism>
<keyword evidence="1" id="KW-0812">Transmembrane</keyword>
<gene>
    <name evidence="2" type="ORF">NC653_026535</name>
</gene>
<evidence type="ECO:0000256" key="1">
    <source>
        <dbReference type="SAM" id="Phobius"/>
    </source>
</evidence>
<accession>A0AAD6Q9A2</accession>
<keyword evidence="3" id="KW-1185">Reference proteome</keyword>
<keyword evidence="1" id="KW-0472">Membrane</keyword>
<dbReference type="EMBL" id="JAQIZT010000010">
    <property type="protein sequence ID" value="KAJ6983751.1"/>
    <property type="molecule type" value="Genomic_DNA"/>
</dbReference>
<comment type="caution">
    <text evidence="2">The sequence shown here is derived from an EMBL/GenBank/DDBJ whole genome shotgun (WGS) entry which is preliminary data.</text>
</comment>
<keyword evidence="1" id="KW-1133">Transmembrane helix</keyword>
<feature type="transmembrane region" description="Helical" evidence="1">
    <location>
        <begin position="6"/>
        <end position="25"/>
    </location>
</feature>
<evidence type="ECO:0000313" key="3">
    <source>
        <dbReference type="Proteomes" id="UP001164929"/>
    </source>
</evidence>
<reference evidence="2" key="1">
    <citation type="journal article" date="2023" name="Mol. Ecol. Resour.">
        <title>Chromosome-level genome assembly of a triploid poplar Populus alba 'Berolinensis'.</title>
        <authorList>
            <person name="Chen S."/>
            <person name="Yu Y."/>
            <person name="Wang X."/>
            <person name="Wang S."/>
            <person name="Zhang T."/>
            <person name="Zhou Y."/>
            <person name="He R."/>
            <person name="Meng N."/>
            <person name="Wang Y."/>
            <person name="Liu W."/>
            <person name="Liu Z."/>
            <person name="Liu J."/>
            <person name="Guo Q."/>
            <person name="Huang H."/>
            <person name="Sederoff R.R."/>
            <person name="Wang G."/>
            <person name="Qu G."/>
            <person name="Chen S."/>
        </authorList>
    </citation>
    <scope>NUCLEOTIDE SEQUENCE</scope>
    <source>
        <strain evidence="2">SC-2020</strain>
    </source>
</reference>
<evidence type="ECO:0000313" key="2">
    <source>
        <dbReference type="EMBL" id="KAJ6983751.1"/>
    </source>
</evidence>
<dbReference type="AlphaFoldDB" id="A0AAD6Q9A2"/>
<sequence length="84" mass="9453">MGVDLRQVVAGVLTLTMFVMLGNMIKRDHFDSVEGKFPGARDVEFDSEKVSEQGLVTFSKKSTNGPWVEGGLELKTMLERVEFW</sequence>